<evidence type="ECO:0000313" key="1">
    <source>
        <dbReference type="EMBL" id="KMS95637.1"/>
    </source>
</evidence>
<keyword evidence="2" id="KW-1185">Reference proteome</keyword>
<dbReference type="EMBL" id="KQ090447">
    <property type="protein sequence ID" value="KMS95637.1"/>
    <property type="molecule type" value="Genomic_DNA"/>
</dbReference>
<accession>A0A0J8B772</accession>
<reference evidence="1 2" key="1">
    <citation type="journal article" date="2014" name="Nature">
        <title>The genome of the recently domesticated crop plant sugar beet (Beta vulgaris).</title>
        <authorList>
            <person name="Dohm J.C."/>
            <person name="Minoche A.E."/>
            <person name="Holtgrawe D."/>
            <person name="Capella-Gutierrez S."/>
            <person name="Zakrzewski F."/>
            <person name="Tafer H."/>
            <person name="Rupp O."/>
            <person name="Sorensen T.R."/>
            <person name="Stracke R."/>
            <person name="Reinhardt R."/>
            <person name="Goesmann A."/>
            <person name="Kraft T."/>
            <person name="Schulz B."/>
            <person name="Stadler P.F."/>
            <person name="Schmidt T."/>
            <person name="Gabaldon T."/>
            <person name="Lehrach H."/>
            <person name="Weisshaar B."/>
            <person name="Himmelbauer H."/>
        </authorList>
    </citation>
    <scope>NUCLEOTIDE SEQUENCE [LARGE SCALE GENOMIC DNA]</scope>
    <source>
        <tissue evidence="1">Taproot</tissue>
    </source>
</reference>
<evidence type="ECO:0000313" key="2">
    <source>
        <dbReference type="Proteomes" id="UP000035740"/>
    </source>
</evidence>
<proteinExistence type="predicted"/>
<protein>
    <submittedName>
        <fullName evidence="1">Uncharacterized protein</fullName>
    </submittedName>
</protein>
<gene>
    <name evidence="1" type="ORF">BVRB_006480</name>
</gene>
<dbReference type="AlphaFoldDB" id="A0A0J8B772"/>
<sequence length="38" mass="4476">MRDISCFLVRYKRRKKLSAERCYTIKSTSSTSHPSLII</sequence>
<organism evidence="1 2">
    <name type="scientific">Beta vulgaris subsp. vulgaris</name>
    <name type="common">Beet</name>
    <dbReference type="NCBI Taxonomy" id="3555"/>
    <lineage>
        <taxon>Eukaryota</taxon>
        <taxon>Viridiplantae</taxon>
        <taxon>Streptophyta</taxon>
        <taxon>Embryophyta</taxon>
        <taxon>Tracheophyta</taxon>
        <taxon>Spermatophyta</taxon>
        <taxon>Magnoliopsida</taxon>
        <taxon>eudicotyledons</taxon>
        <taxon>Gunneridae</taxon>
        <taxon>Pentapetalae</taxon>
        <taxon>Caryophyllales</taxon>
        <taxon>Chenopodiaceae</taxon>
        <taxon>Betoideae</taxon>
        <taxon>Beta</taxon>
    </lineage>
</organism>
<dbReference type="Proteomes" id="UP000035740">
    <property type="component" value="Unassembled WGS sequence"/>
</dbReference>
<dbReference type="Gramene" id="KMS95637">
    <property type="protein sequence ID" value="KMS95637"/>
    <property type="gene ID" value="BVRB_006480"/>
</dbReference>
<name>A0A0J8B772_BETVV</name>